<dbReference type="Pfam" id="PF07690">
    <property type="entry name" value="MFS_1"/>
    <property type="match status" value="1"/>
</dbReference>
<feature type="transmembrane region" description="Helical" evidence="5">
    <location>
        <begin position="158"/>
        <end position="180"/>
    </location>
</feature>
<keyword evidence="3 5" id="KW-1133">Transmembrane helix</keyword>
<dbReference type="GO" id="GO:0022857">
    <property type="term" value="F:transmembrane transporter activity"/>
    <property type="evidence" value="ECO:0007669"/>
    <property type="project" value="InterPro"/>
</dbReference>
<evidence type="ECO:0000256" key="2">
    <source>
        <dbReference type="ARBA" id="ARBA00022692"/>
    </source>
</evidence>
<evidence type="ECO:0000256" key="3">
    <source>
        <dbReference type="ARBA" id="ARBA00022989"/>
    </source>
</evidence>
<dbReference type="OrthoDB" id="4139357at2759"/>
<feature type="transmembrane region" description="Helical" evidence="5">
    <location>
        <begin position="71"/>
        <end position="88"/>
    </location>
</feature>
<proteinExistence type="predicted"/>
<comment type="subcellular location">
    <subcellularLocation>
        <location evidence="1">Membrane</location>
        <topology evidence="1">Multi-pass membrane protein</topology>
    </subcellularLocation>
</comment>
<feature type="transmembrane region" description="Helical" evidence="5">
    <location>
        <begin position="100"/>
        <end position="118"/>
    </location>
</feature>
<feature type="domain" description="Major facilitator superfamily (MFS) profile" evidence="6">
    <location>
        <begin position="34"/>
        <end position="533"/>
    </location>
</feature>
<evidence type="ECO:0000313" key="8">
    <source>
        <dbReference type="Proteomes" id="UP000799779"/>
    </source>
</evidence>
<dbReference type="InterPro" id="IPR011701">
    <property type="entry name" value="MFS"/>
</dbReference>
<dbReference type="SUPFAM" id="SSF103473">
    <property type="entry name" value="MFS general substrate transporter"/>
    <property type="match status" value="1"/>
</dbReference>
<keyword evidence="8" id="KW-1185">Reference proteome</keyword>
<dbReference type="Proteomes" id="UP000799779">
    <property type="component" value="Unassembled WGS sequence"/>
</dbReference>
<dbReference type="EMBL" id="ML977606">
    <property type="protein sequence ID" value="KAF1998112.1"/>
    <property type="molecule type" value="Genomic_DNA"/>
</dbReference>
<feature type="transmembrane region" description="Helical" evidence="5">
    <location>
        <begin position="337"/>
        <end position="357"/>
    </location>
</feature>
<evidence type="ECO:0000256" key="5">
    <source>
        <dbReference type="SAM" id="Phobius"/>
    </source>
</evidence>
<feature type="transmembrane region" description="Helical" evidence="5">
    <location>
        <begin position="302"/>
        <end position="325"/>
    </location>
</feature>
<dbReference type="Gene3D" id="1.20.1250.20">
    <property type="entry name" value="MFS general substrate transporter like domains"/>
    <property type="match status" value="2"/>
</dbReference>
<gene>
    <name evidence="7" type="ORF">P154DRAFT_555393</name>
</gene>
<dbReference type="PROSITE" id="PS50850">
    <property type="entry name" value="MFS"/>
    <property type="match status" value="1"/>
</dbReference>
<feature type="transmembrane region" description="Helical" evidence="5">
    <location>
        <begin position="36"/>
        <end position="59"/>
    </location>
</feature>
<feature type="transmembrane region" description="Helical" evidence="5">
    <location>
        <begin position="364"/>
        <end position="385"/>
    </location>
</feature>
<dbReference type="GO" id="GO:0005886">
    <property type="term" value="C:plasma membrane"/>
    <property type="evidence" value="ECO:0007669"/>
    <property type="project" value="TreeGrafter"/>
</dbReference>
<dbReference type="PANTHER" id="PTHR23501">
    <property type="entry name" value="MAJOR FACILITATOR SUPERFAMILY"/>
    <property type="match status" value="1"/>
</dbReference>
<sequence length="549" mass="59563">MEVKESNVETQAENVPNIQDEQSTAKKPMSFHLSFLALNLMVLIVSLDATALSVAIPVIAHELNGTTLEAFWASLSFLLAVAVFQPIYTTVSDVFGRTGPLYSTFVWFVAGSIILATANNMSVFIIGRILQGIGAGGLDVLNDIILVDMTTLKERPMYLGLFAIPMVGGSILGPIIGALFSEYAGWRWIGWINLPISAISFVLIAVFLRLKPVERTLIEKLRRLDWIGMILFGIGCTVFASPLSWAGTIYPWRSWQTLLPFLIGVFVLVVLLLYEIGKLGVGRPPLEPIFPTRIFKNSTASFTLIGSFFHGGVIYSGIIYLPLFFQAIYSQSPLQSAVSILPLCCTSVGFSVIAGVVVDIIRKYRWGITISWIFAAVGCGLIAILDRNSSLALRSSIQVIIGIGSGPLFSILLLPIQASVANVDDSGIAVGILVSFRLFGGLVALAVCSMVFSEVFMHQIARLGPLPDAVRSLKDVKEAIGFIPTLRSLELDPMIMSGIVEGYRKSIIAVFLMLAGFAAAGFLSSLLVKDISIESDELGRQQLVDEKKT</sequence>
<organism evidence="7 8">
    <name type="scientific">Amniculicola lignicola CBS 123094</name>
    <dbReference type="NCBI Taxonomy" id="1392246"/>
    <lineage>
        <taxon>Eukaryota</taxon>
        <taxon>Fungi</taxon>
        <taxon>Dikarya</taxon>
        <taxon>Ascomycota</taxon>
        <taxon>Pezizomycotina</taxon>
        <taxon>Dothideomycetes</taxon>
        <taxon>Pleosporomycetidae</taxon>
        <taxon>Pleosporales</taxon>
        <taxon>Amniculicolaceae</taxon>
        <taxon>Amniculicola</taxon>
    </lineage>
</organism>
<feature type="transmembrane region" description="Helical" evidence="5">
    <location>
        <begin position="397"/>
        <end position="416"/>
    </location>
</feature>
<feature type="transmembrane region" description="Helical" evidence="5">
    <location>
        <begin position="258"/>
        <end position="281"/>
    </location>
</feature>
<dbReference type="AlphaFoldDB" id="A0A6A5W8M9"/>
<dbReference type="InterPro" id="IPR020846">
    <property type="entry name" value="MFS_dom"/>
</dbReference>
<feature type="transmembrane region" description="Helical" evidence="5">
    <location>
        <begin position="186"/>
        <end position="208"/>
    </location>
</feature>
<evidence type="ECO:0000259" key="6">
    <source>
        <dbReference type="PROSITE" id="PS50850"/>
    </source>
</evidence>
<dbReference type="InterPro" id="IPR036259">
    <property type="entry name" value="MFS_trans_sf"/>
</dbReference>
<dbReference type="PANTHER" id="PTHR23501:SF156">
    <property type="entry name" value="TRANSPORTER, PUTATIVE-RELATED"/>
    <property type="match status" value="1"/>
</dbReference>
<evidence type="ECO:0000256" key="1">
    <source>
        <dbReference type="ARBA" id="ARBA00004141"/>
    </source>
</evidence>
<accession>A0A6A5W8M9</accession>
<feature type="transmembrane region" description="Helical" evidence="5">
    <location>
        <begin position="428"/>
        <end position="452"/>
    </location>
</feature>
<feature type="transmembrane region" description="Helical" evidence="5">
    <location>
        <begin position="506"/>
        <end position="528"/>
    </location>
</feature>
<evidence type="ECO:0000313" key="7">
    <source>
        <dbReference type="EMBL" id="KAF1998112.1"/>
    </source>
</evidence>
<reference evidence="7" key="1">
    <citation type="journal article" date="2020" name="Stud. Mycol.">
        <title>101 Dothideomycetes genomes: a test case for predicting lifestyles and emergence of pathogens.</title>
        <authorList>
            <person name="Haridas S."/>
            <person name="Albert R."/>
            <person name="Binder M."/>
            <person name="Bloem J."/>
            <person name="Labutti K."/>
            <person name="Salamov A."/>
            <person name="Andreopoulos B."/>
            <person name="Baker S."/>
            <person name="Barry K."/>
            <person name="Bills G."/>
            <person name="Bluhm B."/>
            <person name="Cannon C."/>
            <person name="Castanera R."/>
            <person name="Culley D."/>
            <person name="Daum C."/>
            <person name="Ezra D."/>
            <person name="Gonzalez J."/>
            <person name="Henrissat B."/>
            <person name="Kuo A."/>
            <person name="Liang C."/>
            <person name="Lipzen A."/>
            <person name="Lutzoni F."/>
            <person name="Magnuson J."/>
            <person name="Mondo S."/>
            <person name="Nolan M."/>
            <person name="Ohm R."/>
            <person name="Pangilinan J."/>
            <person name="Park H.-J."/>
            <person name="Ramirez L."/>
            <person name="Alfaro M."/>
            <person name="Sun H."/>
            <person name="Tritt A."/>
            <person name="Yoshinaga Y."/>
            <person name="Zwiers L.-H."/>
            <person name="Turgeon B."/>
            <person name="Goodwin S."/>
            <person name="Spatafora J."/>
            <person name="Crous P."/>
            <person name="Grigoriev I."/>
        </authorList>
    </citation>
    <scope>NUCLEOTIDE SEQUENCE</scope>
    <source>
        <strain evidence="7">CBS 123094</strain>
    </source>
</reference>
<feature type="transmembrane region" description="Helical" evidence="5">
    <location>
        <begin position="229"/>
        <end position="252"/>
    </location>
</feature>
<evidence type="ECO:0000256" key="4">
    <source>
        <dbReference type="ARBA" id="ARBA00023136"/>
    </source>
</evidence>
<keyword evidence="2 5" id="KW-0812">Transmembrane</keyword>
<name>A0A6A5W8M9_9PLEO</name>
<protein>
    <submittedName>
        <fullName evidence="7">MFS general substrate transporter</fullName>
    </submittedName>
</protein>
<keyword evidence="4 5" id="KW-0472">Membrane</keyword>